<evidence type="ECO:0000256" key="1">
    <source>
        <dbReference type="SAM" id="SignalP"/>
    </source>
</evidence>
<dbReference type="GO" id="GO:0005615">
    <property type="term" value="C:extracellular space"/>
    <property type="evidence" value="ECO:0007669"/>
    <property type="project" value="TreeGrafter"/>
</dbReference>
<keyword evidence="1" id="KW-0732">Signal</keyword>
<dbReference type="Gene3D" id="2.100.10.20">
    <property type="entry name" value="Vitelline membrane outer layer protein I (VOMI)"/>
    <property type="match status" value="1"/>
</dbReference>
<feature type="signal peptide" evidence="1">
    <location>
        <begin position="1"/>
        <end position="22"/>
    </location>
</feature>
<reference evidence="3" key="1">
    <citation type="submission" date="2025-08" db="UniProtKB">
        <authorList>
            <consortium name="RefSeq"/>
        </authorList>
    </citation>
    <scope>IDENTIFICATION</scope>
    <source>
        <tissue evidence="3">Liver</tissue>
    </source>
</reference>
<dbReference type="OrthoDB" id="6344411at2759"/>
<gene>
    <name evidence="3" type="primary">LOC103052151</name>
</gene>
<accession>A0A9F5MYX0</accession>
<dbReference type="RefSeq" id="XP_025029496.1">
    <property type="nucleotide sequence ID" value="XM_025173728.1"/>
</dbReference>
<dbReference type="SUPFAM" id="SSF51092">
    <property type="entry name" value="Vitelline membrane outer protein-I (VMO-I)"/>
    <property type="match status" value="1"/>
</dbReference>
<dbReference type="PANTHER" id="PTHR18841">
    <property type="entry name" value="VITELLINE MEMBRANE OUTER LAYER PROTEIN I-RELATED"/>
    <property type="match status" value="1"/>
</dbReference>
<dbReference type="InterPro" id="IPR005515">
    <property type="entry name" value="VOMI"/>
</dbReference>
<organism evidence="2 3">
    <name type="scientific">Python bivittatus</name>
    <name type="common">Burmese python</name>
    <name type="synonym">Python molurus bivittatus</name>
    <dbReference type="NCBI Taxonomy" id="176946"/>
    <lineage>
        <taxon>Eukaryota</taxon>
        <taxon>Metazoa</taxon>
        <taxon>Chordata</taxon>
        <taxon>Craniata</taxon>
        <taxon>Vertebrata</taxon>
        <taxon>Euteleostomi</taxon>
        <taxon>Lepidosauria</taxon>
        <taxon>Squamata</taxon>
        <taxon>Bifurcata</taxon>
        <taxon>Unidentata</taxon>
        <taxon>Episquamata</taxon>
        <taxon>Toxicofera</taxon>
        <taxon>Serpentes</taxon>
        <taxon>Henophidia</taxon>
        <taxon>Pythonidae</taxon>
        <taxon>Python</taxon>
    </lineage>
</organism>
<protein>
    <submittedName>
        <fullName evidence="3">Vitelline membrane outer layer protein 1-like</fullName>
    </submittedName>
</protein>
<dbReference type="AlphaFoldDB" id="A0A9F5MYX0"/>
<proteinExistence type="predicted"/>
<dbReference type="GeneID" id="103052151"/>
<dbReference type="Proteomes" id="UP000695026">
    <property type="component" value="Unplaced"/>
</dbReference>
<sequence length="186" mass="20790">MDLTISIWIFLILPYCLLDSEARKYEATLQVPNGGRWGVWAKAALCPMGYANGFQLKVQPPQTIWADDTGLNSIRLRCTDGTIIESMSGRWGHWTEFQKCPKGNLVSFSLNMEEHKGLLDDIAVNNIQFSCEDGTVLTGQTHNWGSYGPWSKRCPVGFICGIQTKIEEESQGDNASLNDIKFFCCA</sequence>
<dbReference type="PANTHER" id="PTHR18841:SF2">
    <property type="entry name" value="VITELLINE MEMBRANE OUTER LAYER PROTEIN 1 HOMOLOG"/>
    <property type="match status" value="1"/>
</dbReference>
<dbReference type="Pfam" id="PF03762">
    <property type="entry name" value="VOMI"/>
    <property type="match status" value="1"/>
</dbReference>
<feature type="chain" id="PRO_5039928069" evidence="1">
    <location>
        <begin position="23"/>
        <end position="186"/>
    </location>
</feature>
<dbReference type="InterPro" id="IPR036706">
    <property type="entry name" value="VOMI_sf"/>
</dbReference>
<dbReference type="OMA" id="QTIWADD"/>
<keyword evidence="2" id="KW-1185">Reference proteome</keyword>
<name>A0A9F5MYX0_PYTBI</name>
<evidence type="ECO:0000313" key="3">
    <source>
        <dbReference type="RefSeq" id="XP_025029496.1"/>
    </source>
</evidence>
<dbReference type="KEGG" id="pbi:103052151"/>
<evidence type="ECO:0000313" key="2">
    <source>
        <dbReference type="Proteomes" id="UP000695026"/>
    </source>
</evidence>